<evidence type="ECO:0000256" key="3">
    <source>
        <dbReference type="ARBA" id="ARBA00022989"/>
    </source>
</evidence>
<gene>
    <name evidence="5" type="ORF">Lgee_0886</name>
</gene>
<dbReference type="RefSeq" id="WP_028386088.1">
    <property type="nucleotide sequence ID" value="NZ_CAAAHN010000008.1"/>
</dbReference>
<dbReference type="OrthoDB" id="7158585at2"/>
<dbReference type="PATRIC" id="fig|45065.4.peg.952"/>
<organism evidence="5 6">
    <name type="scientific">Legionella geestiana</name>
    <dbReference type="NCBI Taxonomy" id="45065"/>
    <lineage>
        <taxon>Bacteria</taxon>
        <taxon>Pseudomonadati</taxon>
        <taxon>Pseudomonadota</taxon>
        <taxon>Gammaproteobacteria</taxon>
        <taxon>Legionellales</taxon>
        <taxon>Legionellaceae</taxon>
        <taxon>Legionella</taxon>
    </lineage>
</organism>
<dbReference type="SUPFAM" id="SSF103481">
    <property type="entry name" value="Multidrug resistance efflux transporter EmrE"/>
    <property type="match status" value="2"/>
</dbReference>
<comment type="caution">
    <text evidence="5">The sequence shown here is derived from an EMBL/GenBank/DDBJ whole genome shotgun (WGS) entry which is preliminary data.</text>
</comment>
<evidence type="ECO:0000256" key="2">
    <source>
        <dbReference type="ARBA" id="ARBA00022692"/>
    </source>
</evidence>
<dbReference type="InterPro" id="IPR050638">
    <property type="entry name" value="AA-Vitamin_Transporters"/>
</dbReference>
<sequence>MLLSHTLLAVFVALVWGINFLFVGIALESFPPLFLCAVRFLLASVPALFFIRPPSAPWHKVVVYGLVMFALQFSLIFIGMSVGMPSGMASLLMQVQVFFSLFFAAAFLHERPGPWQIIGAIVAFCGIALVALHLDAHVTPLGFICILAGAATWGLGNLLGKGLARVNMIALVIWGSAAACVPMFGLSLLLEGPQRISETYALLDWSGISALLYIVYVSTWVGYGAWNFLLARYPVGMVVPFTLLVPLVGMMSSVLILGEPMYRWKWIAAFLVLGGLGIHLLGPRLFPLRGRSAALG</sequence>
<dbReference type="PANTHER" id="PTHR32322">
    <property type="entry name" value="INNER MEMBRANE TRANSPORTER"/>
    <property type="match status" value="1"/>
</dbReference>
<dbReference type="AlphaFoldDB" id="A0A0W0TZ68"/>
<reference evidence="5 6" key="1">
    <citation type="submission" date="2015-11" db="EMBL/GenBank/DDBJ databases">
        <title>Genomic analysis of 38 Legionella species identifies large and diverse effector repertoires.</title>
        <authorList>
            <person name="Burstein D."/>
            <person name="Amaro F."/>
            <person name="Zusman T."/>
            <person name="Lifshitz Z."/>
            <person name="Cohen O."/>
            <person name="Gilbert J.A."/>
            <person name="Pupko T."/>
            <person name="Shuman H.A."/>
            <person name="Segal G."/>
        </authorList>
    </citation>
    <scope>NUCLEOTIDE SEQUENCE [LARGE SCALE GENOMIC DNA]</scope>
    <source>
        <strain evidence="5 6">ATCC 49504</strain>
    </source>
</reference>
<evidence type="ECO:0000256" key="1">
    <source>
        <dbReference type="ARBA" id="ARBA00004141"/>
    </source>
</evidence>
<dbReference type="InterPro" id="IPR000620">
    <property type="entry name" value="EamA_dom"/>
</dbReference>
<comment type="subcellular location">
    <subcellularLocation>
        <location evidence="1">Membrane</location>
        <topology evidence="1">Multi-pass membrane protein</topology>
    </subcellularLocation>
</comment>
<dbReference type="InterPro" id="IPR037185">
    <property type="entry name" value="EmrE-like"/>
</dbReference>
<keyword evidence="4" id="KW-0472">Membrane</keyword>
<dbReference type="EMBL" id="LNYC01000031">
    <property type="protein sequence ID" value="KTD00981.1"/>
    <property type="molecule type" value="Genomic_DNA"/>
</dbReference>
<dbReference type="Proteomes" id="UP000054785">
    <property type="component" value="Unassembled WGS sequence"/>
</dbReference>
<keyword evidence="6" id="KW-1185">Reference proteome</keyword>
<evidence type="ECO:0000256" key="4">
    <source>
        <dbReference type="ARBA" id="ARBA00023136"/>
    </source>
</evidence>
<dbReference type="PANTHER" id="PTHR32322:SF9">
    <property type="entry name" value="AMINO-ACID METABOLITE EFFLUX PUMP-RELATED"/>
    <property type="match status" value="1"/>
</dbReference>
<keyword evidence="3" id="KW-1133">Transmembrane helix</keyword>
<keyword evidence="2" id="KW-0812">Transmembrane</keyword>
<evidence type="ECO:0000313" key="5">
    <source>
        <dbReference type="EMBL" id="KTD00981.1"/>
    </source>
</evidence>
<accession>A0A0W0TZ68</accession>
<proteinExistence type="predicted"/>
<name>A0A0W0TZ68_9GAMM</name>
<protein>
    <submittedName>
        <fullName evidence="5">Integral membrane protein</fullName>
    </submittedName>
</protein>
<dbReference type="GO" id="GO:0016020">
    <property type="term" value="C:membrane"/>
    <property type="evidence" value="ECO:0007669"/>
    <property type="project" value="UniProtKB-SubCell"/>
</dbReference>
<dbReference type="Pfam" id="PF00892">
    <property type="entry name" value="EamA"/>
    <property type="match status" value="2"/>
</dbReference>
<evidence type="ECO:0000313" key="6">
    <source>
        <dbReference type="Proteomes" id="UP000054785"/>
    </source>
</evidence>